<keyword evidence="3" id="KW-1185">Reference proteome</keyword>
<dbReference type="PANTHER" id="PTHR33112:SF8">
    <property type="entry name" value="HETEROKARYON INCOMPATIBILITY DOMAIN-CONTAINING PROTEIN"/>
    <property type="match status" value="1"/>
</dbReference>
<dbReference type="AlphaFoldDB" id="A0A2J6R1E0"/>
<dbReference type="EMBL" id="KZ613959">
    <property type="protein sequence ID" value="PMD32337.1"/>
    <property type="molecule type" value="Genomic_DNA"/>
</dbReference>
<sequence>FLPSRLIDVGLRDGSEEPRLLVGPQGDIEYLTLSHCWGKTPFIRTLQRSLYSFQVGIPWNDLKLIFQEAISITRRLGHKYLWIDSLCIVQDDPEDLQVECSKMADIYRNSYLAIAASASRDGSLGCFLPETYNPPLLELGIARSQETSTGYHLGFRTSIEGFEAVVDAGTLNSRGWTLQERLLSPRILYCAPGQKHWECLEHRRSQTRSTADTKVRYRELRTGKCDSGIALHLSWYELIRGSAGYSGRTLTNQNNKLPALSSLAYNFARRTRNKYATSLWERNLVVGLLWFVAKKRGVQSLGFWSILDLSEC</sequence>
<feature type="domain" description="Heterokaryon incompatibility" evidence="1">
    <location>
        <begin position="30"/>
        <end position="180"/>
    </location>
</feature>
<proteinExistence type="predicted"/>
<evidence type="ECO:0000259" key="1">
    <source>
        <dbReference type="Pfam" id="PF06985"/>
    </source>
</evidence>
<dbReference type="OrthoDB" id="8300194at2759"/>
<evidence type="ECO:0000313" key="3">
    <source>
        <dbReference type="Proteomes" id="UP000235786"/>
    </source>
</evidence>
<dbReference type="PANTHER" id="PTHR33112">
    <property type="entry name" value="DOMAIN PROTEIN, PUTATIVE-RELATED"/>
    <property type="match status" value="1"/>
</dbReference>
<protein>
    <submittedName>
        <fullName evidence="2">HET-domain-containing protein</fullName>
    </submittedName>
</protein>
<evidence type="ECO:0000313" key="2">
    <source>
        <dbReference type="EMBL" id="PMD32337.1"/>
    </source>
</evidence>
<dbReference type="STRING" id="1149755.A0A2J6R1E0"/>
<gene>
    <name evidence="2" type="ORF">L207DRAFT_440605</name>
</gene>
<organism evidence="2 3">
    <name type="scientific">Hyaloscypha variabilis (strain UAMH 11265 / GT02V1 / F)</name>
    <name type="common">Meliniomyces variabilis</name>
    <dbReference type="NCBI Taxonomy" id="1149755"/>
    <lineage>
        <taxon>Eukaryota</taxon>
        <taxon>Fungi</taxon>
        <taxon>Dikarya</taxon>
        <taxon>Ascomycota</taxon>
        <taxon>Pezizomycotina</taxon>
        <taxon>Leotiomycetes</taxon>
        <taxon>Helotiales</taxon>
        <taxon>Hyaloscyphaceae</taxon>
        <taxon>Hyaloscypha</taxon>
        <taxon>Hyaloscypha variabilis</taxon>
    </lineage>
</organism>
<accession>A0A2J6R1E0</accession>
<dbReference type="Proteomes" id="UP000235786">
    <property type="component" value="Unassembled WGS sequence"/>
</dbReference>
<dbReference type="InterPro" id="IPR010730">
    <property type="entry name" value="HET"/>
</dbReference>
<feature type="non-terminal residue" evidence="2">
    <location>
        <position position="1"/>
    </location>
</feature>
<reference evidence="2 3" key="1">
    <citation type="submission" date="2016-04" db="EMBL/GenBank/DDBJ databases">
        <title>A degradative enzymes factory behind the ericoid mycorrhizal symbiosis.</title>
        <authorList>
            <consortium name="DOE Joint Genome Institute"/>
            <person name="Martino E."/>
            <person name="Morin E."/>
            <person name="Grelet G."/>
            <person name="Kuo A."/>
            <person name="Kohler A."/>
            <person name="Daghino S."/>
            <person name="Barry K."/>
            <person name="Choi C."/>
            <person name="Cichocki N."/>
            <person name="Clum A."/>
            <person name="Copeland A."/>
            <person name="Hainaut M."/>
            <person name="Haridas S."/>
            <person name="Labutti K."/>
            <person name="Lindquist E."/>
            <person name="Lipzen A."/>
            <person name="Khouja H.-R."/>
            <person name="Murat C."/>
            <person name="Ohm R."/>
            <person name="Olson A."/>
            <person name="Spatafora J."/>
            <person name="Veneault-Fourrey C."/>
            <person name="Henrissat B."/>
            <person name="Grigoriev I."/>
            <person name="Martin F."/>
            <person name="Perotto S."/>
        </authorList>
    </citation>
    <scope>NUCLEOTIDE SEQUENCE [LARGE SCALE GENOMIC DNA]</scope>
    <source>
        <strain evidence="2 3">F</strain>
    </source>
</reference>
<dbReference type="Pfam" id="PF06985">
    <property type="entry name" value="HET"/>
    <property type="match status" value="1"/>
</dbReference>
<name>A0A2J6R1E0_HYAVF</name>